<evidence type="ECO:0008006" key="4">
    <source>
        <dbReference type="Google" id="ProtNLM"/>
    </source>
</evidence>
<feature type="chain" id="PRO_5047447542" description="DUF4412 domain-containing protein" evidence="1">
    <location>
        <begin position="30"/>
        <end position="248"/>
    </location>
</feature>
<sequence>MSNSYRLTALTQRSTLAAATLLLPSMALAGGEAVMVASAQPMHAEGLAMDAEQTTMTMTWQDANNMRINFDDDSSTYLIMRDGKAYSISQEDGKALVMDMASMSGMIQAMGKAMNKGKGSGDPFGSIDSVSATQQNKTVAGINGTVYNMTWTEPDGSQQSGKAVLTGDPLTVEMTQAYINYMGAMLGSDHVRAYQEAMPKNASGLLQMADQLYVESIRAADPPASLFELPAEPMDLQGLMGDIMGGDY</sequence>
<gene>
    <name evidence="2" type="ORF">J3U76_03540</name>
</gene>
<reference evidence="2 3" key="1">
    <citation type="submission" date="2021-03" db="EMBL/GenBank/DDBJ databases">
        <title>Oceanisphaera sp. nov., isolated from the intestine.</title>
        <authorList>
            <person name="Zhao L.-H."/>
            <person name="Shi L.-F."/>
        </authorList>
    </citation>
    <scope>NUCLEOTIDE SEQUENCE [LARGE SCALE GENOMIC DNA]</scope>
    <source>
        <strain evidence="2 3">DM8</strain>
    </source>
</reference>
<keyword evidence="1" id="KW-0732">Signal</keyword>
<evidence type="ECO:0000256" key="1">
    <source>
        <dbReference type="SAM" id="SignalP"/>
    </source>
</evidence>
<protein>
    <recommendedName>
        <fullName evidence="4">DUF4412 domain-containing protein</fullName>
    </recommendedName>
</protein>
<organism evidence="2 3">
    <name type="scientific">Oceanisphaera pacifica</name>
    <dbReference type="NCBI Taxonomy" id="2818389"/>
    <lineage>
        <taxon>Bacteria</taxon>
        <taxon>Pseudomonadati</taxon>
        <taxon>Pseudomonadota</taxon>
        <taxon>Gammaproteobacteria</taxon>
        <taxon>Aeromonadales</taxon>
        <taxon>Aeromonadaceae</taxon>
        <taxon>Oceanisphaera</taxon>
    </lineage>
</organism>
<comment type="caution">
    <text evidence="2">The sequence shown here is derived from an EMBL/GenBank/DDBJ whole genome shotgun (WGS) entry which is preliminary data.</text>
</comment>
<dbReference type="EMBL" id="JAGDFX010000003">
    <property type="protein sequence ID" value="MBO1518718.1"/>
    <property type="molecule type" value="Genomic_DNA"/>
</dbReference>
<feature type="signal peptide" evidence="1">
    <location>
        <begin position="1"/>
        <end position="29"/>
    </location>
</feature>
<keyword evidence="3" id="KW-1185">Reference proteome</keyword>
<evidence type="ECO:0000313" key="3">
    <source>
        <dbReference type="Proteomes" id="UP000664882"/>
    </source>
</evidence>
<dbReference type="Proteomes" id="UP000664882">
    <property type="component" value="Unassembled WGS sequence"/>
</dbReference>
<name>A0ABS3NEA2_9GAMM</name>
<dbReference type="RefSeq" id="WP_208004450.1">
    <property type="nucleotide sequence ID" value="NZ_JAGDFX010000003.1"/>
</dbReference>
<proteinExistence type="predicted"/>
<evidence type="ECO:0000313" key="2">
    <source>
        <dbReference type="EMBL" id="MBO1518718.1"/>
    </source>
</evidence>
<accession>A0ABS3NEA2</accession>